<organism evidence="1 2">
    <name type="scientific">Pseudomonas orientalis</name>
    <dbReference type="NCBI Taxonomy" id="76758"/>
    <lineage>
        <taxon>Bacteria</taxon>
        <taxon>Pseudomonadati</taxon>
        <taxon>Pseudomonadota</taxon>
        <taxon>Gammaproteobacteria</taxon>
        <taxon>Pseudomonadales</taxon>
        <taxon>Pseudomonadaceae</taxon>
        <taxon>Pseudomonas</taxon>
    </lineage>
</organism>
<name>A0A4Q7CZD9_9PSED</name>
<reference evidence="1 2" key="1">
    <citation type="submission" date="2019-02" db="EMBL/GenBank/DDBJ databases">
        <title>Pseudomonas spp from wheat grain.</title>
        <authorList>
            <person name="Cho G.-S."/>
            <person name="Franz C.M.A.P."/>
        </authorList>
    </citation>
    <scope>NUCLEOTIDE SEQUENCE [LARGE SCALE GENOMIC DNA]</scope>
    <source>
        <strain evidence="1 2">133NRW</strain>
    </source>
</reference>
<evidence type="ECO:0000313" key="2">
    <source>
        <dbReference type="Proteomes" id="UP000293369"/>
    </source>
</evidence>
<gene>
    <name evidence="1" type="ORF">EUX57_15665</name>
</gene>
<sequence>MLAKNSQAPRLFRTHALSLTFFASKLAPTRGDIRLTERLTLKAGFFHLNAQARLSATCGGVDLFELFQIPWLALGTVPVDETPLPRLQLELPGLHIAADHQHILVAPNAHIHIIEIHQLIFSDENTVGITRTTGQVGPLRLQYSDIPVLTHDVHRTNGFFNQGVIGIGAYGHRFEPGHLAHRIRVRSPYFVVQRQCH</sequence>
<dbReference type="Proteomes" id="UP000293369">
    <property type="component" value="Unassembled WGS sequence"/>
</dbReference>
<proteinExistence type="predicted"/>
<accession>A0A4Q7CZD9</accession>
<dbReference type="AlphaFoldDB" id="A0A4Q7CZD9"/>
<dbReference type="EMBL" id="SGFE01000029">
    <property type="protein sequence ID" value="RZI30757.1"/>
    <property type="molecule type" value="Genomic_DNA"/>
</dbReference>
<protein>
    <submittedName>
        <fullName evidence="1">Uncharacterized protein</fullName>
    </submittedName>
</protein>
<comment type="caution">
    <text evidence="1">The sequence shown here is derived from an EMBL/GenBank/DDBJ whole genome shotgun (WGS) entry which is preliminary data.</text>
</comment>
<evidence type="ECO:0000313" key="1">
    <source>
        <dbReference type="EMBL" id="RZI30757.1"/>
    </source>
</evidence>